<keyword evidence="2" id="KW-0378">Hydrolase</keyword>
<dbReference type="Gene3D" id="3.40.1350.10">
    <property type="match status" value="1"/>
</dbReference>
<dbReference type="PANTHER" id="PTHR30015">
    <property type="entry name" value="MRR RESTRICTION SYSTEM PROTEIN"/>
    <property type="match status" value="1"/>
</dbReference>
<feature type="domain" description="Restriction endonuclease type IV Mrr" evidence="1">
    <location>
        <begin position="130"/>
        <end position="236"/>
    </location>
</feature>
<comment type="caution">
    <text evidence="2">The sequence shown here is derived from an EMBL/GenBank/DDBJ whole genome shotgun (WGS) entry which is preliminary data.</text>
</comment>
<keyword evidence="2" id="KW-0540">Nuclease</keyword>
<dbReference type="EMBL" id="JAMZEJ010000003">
    <property type="protein sequence ID" value="MCQ8240435.1"/>
    <property type="molecule type" value="Genomic_DNA"/>
</dbReference>
<keyword evidence="2" id="KW-0255">Endonuclease</keyword>
<dbReference type="SUPFAM" id="SSF52980">
    <property type="entry name" value="Restriction endonuclease-like"/>
    <property type="match status" value="1"/>
</dbReference>
<evidence type="ECO:0000313" key="2">
    <source>
        <dbReference type="EMBL" id="MCQ8240435.1"/>
    </source>
</evidence>
<dbReference type="Pfam" id="PF04471">
    <property type="entry name" value="Mrr_cat"/>
    <property type="match status" value="1"/>
</dbReference>
<organism evidence="2 3">
    <name type="scientific">Rhizosaccharibacter radicis</name>
    <dbReference type="NCBI Taxonomy" id="2782605"/>
    <lineage>
        <taxon>Bacteria</taxon>
        <taxon>Pseudomonadati</taxon>
        <taxon>Pseudomonadota</taxon>
        <taxon>Alphaproteobacteria</taxon>
        <taxon>Acetobacterales</taxon>
        <taxon>Acetobacteraceae</taxon>
        <taxon>Rhizosaccharibacter</taxon>
    </lineage>
</organism>
<name>A0ABT1VYI3_9PROT</name>
<dbReference type="InterPro" id="IPR011335">
    <property type="entry name" value="Restrct_endonuc-II-like"/>
</dbReference>
<dbReference type="Proteomes" id="UP001524547">
    <property type="component" value="Unassembled WGS sequence"/>
</dbReference>
<reference evidence="2 3" key="1">
    <citation type="submission" date="2022-06" db="EMBL/GenBank/DDBJ databases">
        <title>Rhizosaccharibacter gen. nov. sp. nov. KSS12, endophytic bacteria isolated from sugarcane.</title>
        <authorList>
            <person name="Pitiwittayakul N."/>
        </authorList>
    </citation>
    <scope>NUCLEOTIDE SEQUENCE [LARGE SCALE GENOMIC DNA]</scope>
    <source>
        <strain evidence="2 3">KSS12</strain>
    </source>
</reference>
<evidence type="ECO:0000259" key="1">
    <source>
        <dbReference type="Pfam" id="PF04471"/>
    </source>
</evidence>
<dbReference type="InterPro" id="IPR007560">
    <property type="entry name" value="Restrct_endonuc_IV_Mrr"/>
</dbReference>
<accession>A0ABT1VYI3</accession>
<evidence type="ECO:0000313" key="3">
    <source>
        <dbReference type="Proteomes" id="UP001524547"/>
    </source>
</evidence>
<sequence length="245" mass="27881">MPRLAWLLVLALLLAALLPSRRRLARGTARWLRRPLGSLPSPLRRALKREAPAWRRRRRQMLGGRNGMRDWHRERARIATDLLSAMPEAAAGRRSRAPGQRTLEREIERLARPSWRWRSVRLSPRRFRASMSPAQYERFCATELRRGGWDAEATGASGDQGADVIATRRRRTLVLQCKLYGQPVGNRAVQEVHAARSHRRADLAAVVSNAGYTRSALALARSTGVMLLHHDDLRRMDEVLRGASR</sequence>
<dbReference type="PANTHER" id="PTHR30015:SF6">
    <property type="entry name" value="SLL1429 PROTEIN"/>
    <property type="match status" value="1"/>
</dbReference>
<dbReference type="GO" id="GO:0004519">
    <property type="term" value="F:endonuclease activity"/>
    <property type="evidence" value="ECO:0007669"/>
    <property type="project" value="UniProtKB-KW"/>
</dbReference>
<gene>
    <name evidence="2" type="ORF">NFI88_06200</name>
</gene>
<dbReference type="RefSeq" id="WP_422919156.1">
    <property type="nucleotide sequence ID" value="NZ_JAMZEJ010000003.1"/>
</dbReference>
<dbReference type="InterPro" id="IPR052906">
    <property type="entry name" value="Type_IV_Methyl-Rstrct_Enzyme"/>
</dbReference>
<protein>
    <submittedName>
        <fullName evidence="2">Restriction endonuclease</fullName>
    </submittedName>
</protein>
<proteinExistence type="predicted"/>
<keyword evidence="3" id="KW-1185">Reference proteome</keyword>
<dbReference type="InterPro" id="IPR011856">
    <property type="entry name" value="tRNA_endonuc-like_dom_sf"/>
</dbReference>